<feature type="transmembrane region" description="Helical" evidence="2">
    <location>
        <begin position="586"/>
        <end position="616"/>
    </location>
</feature>
<feature type="transmembrane region" description="Helical" evidence="2">
    <location>
        <begin position="730"/>
        <end position="752"/>
    </location>
</feature>
<evidence type="ECO:0000256" key="3">
    <source>
        <dbReference type="SAM" id="SignalP"/>
    </source>
</evidence>
<protein>
    <submittedName>
        <fullName evidence="4">Uncharacterized protein</fullName>
    </submittedName>
</protein>
<keyword evidence="3" id="KW-0732">Signal</keyword>
<keyword evidence="2" id="KW-1133">Transmembrane helix</keyword>
<evidence type="ECO:0000313" key="4">
    <source>
        <dbReference type="EMBL" id="CAE8617620.1"/>
    </source>
</evidence>
<accession>A0A813FXW7</accession>
<gene>
    <name evidence="4" type="ORF">PGLA1383_LOCUS35281</name>
</gene>
<evidence type="ECO:0000256" key="1">
    <source>
        <dbReference type="SAM" id="MobiDB-lite"/>
    </source>
</evidence>
<dbReference type="EMBL" id="CAJNNV010026230">
    <property type="protein sequence ID" value="CAE8617620.1"/>
    <property type="molecule type" value="Genomic_DNA"/>
</dbReference>
<feature type="chain" id="PRO_5033046078" evidence="3">
    <location>
        <begin position="29"/>
        <end position="1359"/>
    </location>
</feature>
<organism evidence="4 5">
    <name type="scientific">Polarella glacialis</name>
    <name type="common">Dinoflagellate</name>
    <dbReference type="NCBI Taxonomy" id="89957"/>
    <lineage>
        <taxon>Eukaryota</taxon>
        <taxon>Sar</taxon>
        <taxon>Alveolata</taxon>
        <taxon>Dinophyceae</taxon>
        <taxon>Suessiales</taxon>
        <taxon>Suessiaceae</taxon>
        <taxon>Polarella</taxon>
    </lineage>
</organism>
<evidence type="ECO:0000313" key="5">
    <source>
        <dbReference type="Proteomes" id="UP000654075"/>
    </source>
</evidence>
<feature type="compositionally biased region" description="Low complexity" evidence="1">
    <location>
        <begin position="38"/>
        <end position="47"/>
    </location>
</feature>
<reference evidence="4" key="1">
    <citation type="submission" date="2021-02" db="EMBL/GenBank/DDBJ databases">
        <authorList>
            <person name="Dougan E. K."/>
            <person name="Rhodes N."/>
            <person name="Thang M."/>
            <person name="Chan C."/>
        </authorList>
    </citation>
    <scope>NUCLEOTIDE SEQUENCE</scope>
</reference>
<comment type="caution">
    <text evidence="4">The sequence shown here is derived from an EMBL/GenBank/DDBJ whole genome shotgun (WGS) entry which is preliminary data.</text>
</comment>
<feature type="compositionally biased region" description="Basic and acidic residues" evidence="1">
    <location>
        <begin position="48"/>
        <end position="59"/>
    </location>
</feature>
<feature type="transmembrane region" description="Helical" evidence="2">
    <location>
        <begin position="637"/>
        <end position="657"/>
    </location>
</feature>
<feature type="region of interest" description="Disordered" evidence="1">
    <location>
        <begin position="38"/>
        <end position="82"/>
    </location>
</feature>
<keyword evidence="5" id="KW-1185">Reference proteome</keyword>
<feature type="signal peptide" evidence="3">
    <location>
        <begin position="1"/>
        <end position="28"/>
    </location>
</feature>
<evidence type="ECO:0000256" key="2">
    <source>
        <dbReference type="SAM" id="Phobius"/>
    </source>
</evidence>
<feature type="region of interest" description="Disordered" evidence="1">
    <location>
        <begin position="404"/>
        <end position="432"/>
    </location>
</feature>
<feature type="region of interest" description="Disordered" evidence="1">
    <location>
        <begin position="480"/>
        <end position="507"/>
    </location>
</feature>
<dbReference type="Proteomes" id="UP000654075">
    <property type="component" value="Unassembled WGS sequence"/>
</dbReference>
<keyword evidence="2" id="KW-0812">Transmembrane</keyword>
<sequence length="1359" mass="145641">MPPTPGRLFALSASWLLVALAPGRPSSTAPLLLAAAAPAVEQQPQQEALERGRSELHEPQEDEAFSGAGPNGGGGGASSRPRPAELHLVTFMNRFHRHFAYLQVSSEAHGLVSHNTLMAAGPDPVLHIRKEPEHGTAGVSYRVQCLQNVGRVLLKLLPSQSQVTLQVEGLVPMPAGHLQIGCHYAVCAARIVSNTLHAMADDICSCRDPTVQGQALHTLLLGSEIGSFAAANKHAFVHKSTTDVAQITCDRHRHNHANTTAAEYVREAIMSMPSPLTAASPDQPSQICQNNADHCALLLAALKLMWLPNADVLLFESSSATQQDKQFHEIIQVGQLRPARVFLTARAFADDHQAAFTPPVQQALECVEVNTGCLLVGASTCEDQHYDNSACTQTGAQPRVCRNNPSMNQKNDKQPAVRTPKPLRQGQKTREEAMEPTIEIDCSGTVQQVLGCVVFDTGCPLVCAGTCEDQRSDTTALTQPGVQPRVCQPNPSINQKNDKQPAMRTPKPLRLSQKTREEAIEPTKEGDCSGTVKQTFVNEKPVPCRKKSGNTGEAMKIFFSTITSTVQAQGNVTGFRGFLQEVDLDWVGPIVLLLVGIVLFIFGEELLLLAGGIAGTAGYEHFRLYGLCQKEWVQYDVYTRIAIFLGFTCYIQSLAFYGLGHINIELKASWVAIATPNLIEVLHVLLLRFDIISGRQRQSERLPHCQWCGPAAVFCATIGMAIDFRTKFDLTAIAISWIFIFSAFILQFVYALRLLEIVLPDNVIGKYKPKDQIGESWWPTDWNIPSTFAHVLYIVAPPTRLQPGQFDIVREVKEGAGPDPFGAAGEQLHVGGAAAPSAPANDAAAQAVYLDSVFEWALSDQVFEGLSEESQQTVKDQFAAFAGAKRMGNESEAAQTFKSCILALEGMIAFEGMQGGAPDAGYSSGGMSSGSEDEEVQDYTWEGRKVAGKTEPNPSFSTAKGMEPWRMVSSIQAVLCGAWVFLILAMVIDVFCGDQAFVTGPHWSKPPMTRMSLPKHELGTPFGFPWAAGSKPFIPEQMAWHEEKREAHADVITGPTRRLASTPTLAGHSSHLRSALTGLLDLIPAEAASAAGHALSVSWPGFFEPHLLACGPHGVAALTPRGVGALVSATSGPQQAQSFRLGGLGHLPPLLAASWQPSGTSDDLLVVTLAGDLAACPGPRPAEAGGIWACGPAAAARLPVADGSRLVAAAATWLRSHTSEPQLHAAFIDKATPDLVALFALIGAGEAASWMPLGEVHVPDDHKASLAFMGDGELLITTAAGALLRRRLQDGAIMADSIHSFGGSHSSLQWQGACGLHGGPEGSLAHLRLHRAQGSQVWRPEIVATGLKALEAVAGPLFQ</sequence>
<keyword evidence="2" id="KW-0472">Membrane</keyword>
<feature type="transmembrane region" description="Helical" evidence="2">
    <location>
        <begin position="669"/>
        <end position="687"/>
    </location>
</feature>
<name>A0A813FXW7_POLGL</name>
<proteinExistence type="predicted"/>